<protein>
    <submittedName>
        <fullName evidence="1">Uncharacterized protein</fullName>
    </submittedName>
</protein>
<name>A0ACD3AE42_9AGAR</name>
<sequence>RSHRLYRRPCRYRRPPSQPPFSYRASLVANLRLDTIPLCPYQVYLSTEASVAYPKDKPGQDIGGVDQILLTNICWSSDGDSTLEYDITGGKWAGDRFDVNVVESVQADAGDGEENQWKDVTQQVINSVGRIWRSQF</sequence>
<evidence type="ECO:0000313" key="1">
    <source>
        <dbReference type="EMBL" id="TFK63695.1"/>
    </source>
</evidence>
<proteinExistence type="predicted"/>
<dbReference type="EMBL" id="ML208509">
    <property type="protein sequence ID" value="TFK63695.1"/>
    <property type="molecule type" value="Genomic_DNA"/>
</dbReference>
<accession>A0ACD3AE42</accession>
<feature type="non-terminal residue" evidence="1">
    <location>
        <position position="1"/>
    </location>
</feature>
<evidence type="ECO:0000313" key="2">
    <source>
        <dbReference type="Proteomes" id="UP000308600"/>
    </source>
</evidence>
<organism evidence="1 2">
    <name type="scientific">Pluteus cervinus</name>
    <dbReference type="NCBI Taxonomy" id="181527"/>
    <lineage>
        <taxon>Eukaryota</taxon>
        <taxon>Fungi</taxon>
        <taxon>Dikarya</taxon>
        <taxon>Basidiomycota</taxon>
        <taxon>Agaricomycotina</taxon>
        <taxon>Agaricomycetes</taxon>
        <taxon>Agaricomycetidae</taxon>
        <taxon>Agaricales</taxon>
        <taxon>Pluteineae</taxon>
        <taxon>Pluteaceae</taxon>
        <taxon>Pluteus</taxon>
    </lineage>
</organism>
<dbReference type="Proteomes" id="UP000308600">
    <property type="component" value="Unassembled WGS sequence"/>
</dbReference>
<gene>
    <name evidence="1" type="ORF">BDN72DRAFT_847325</name>
</gene>
<keyword evidence="2" id="KW-1185">Reference proteome</keyword>
<reference evidence="1 2" key="1">
    <citation type="journal article" date="2019" name="Nat. Ecol. Evol.">
        <title>Megaphylogeny resolves global patterns of mushroom evolution.</title>
        <authorList>
            <person name="Varga T."/>
            <person name="Krizsan K."/>
            <person name="Foldi C."/>
            <person name="Dima B."/>
            <person name="Sanchez-Garcia M."/>
            <person name="Sanchez-Ramirez S."/>
            <person name="Szollosi G.J."/>
            <person name="Szarkandi J.G."/>
            <person name="Papp V."/>
            <person name="Albert L."/>
            <person name="Andreopoulos W."/>
            <person name="Angelini C."/>
            <person name="Antonin V."/>
            <person name="Barry K.W."/>
            <person name="Bougher N.L."/>
            <person name="Buchanan P."/>
            <person name="Buyck B."/>
            <person name="Bense V."/>
            <person name="Catcheside P."/>
            <person name="Chovatia M."/>
            <person name="Cooper J."/>
            <person name="Damon W."/>
            <person name="Desjardin D."/>
            <person name="Finy P."/>
            <person name="Geml J."/>
            <person name="Haridas S."/>
            <person name="Hughes K."/>
            <person name="Justo A."/>
            <person name="Karasinski D."/>
            <person name="Kautmanova I."/>
            <person name="Kiss B."/>
            <person name="Kocsube S."/>
            <person name="Kotiranta H."/>
            <person name="LaButti K.M."/>
            <person name="Lechner B.E."/>
            <person name="Liimatainen K."/>
            <person name="Lipzen A."/>
            <person name="Lukacs Z."/>
            <person name="Mihaltcheva S."/>
            <person name="Morgado L.N."/>
            <person name="Niskanen T."/>
            <person name="Noordeloos M.E."/>
            <person name="Ohm R.A."/>
            <person name="Ortiz-Santana B."/>
            <person name="Ovrebo C."/>
            <person name="Racz N."/>
            <person name="Riley R."/>
            <person name="Savchenko A."/>
            <person name="Shiryaev A."/>
            <person name="Soop K."/>
            <person name="Spirin V."/>
            <person name="Szebenyi C."/>
            <person name="Tomsovsky M."/>
            <person name="Tulloss R.E."/>
            <person name="Uehling J."/>
            <person name="Grigoriev I.V."/>
            <person name="Vagvolgyi C."/>
            <person name="Papp T."/>
            <person name="Martin F.M."/>
            <person name="Miettinen O."/>
            <person name="Hibbett D.S."/>
            <person name="Nagy L.G."/>
        </authorList>
    </citation>
    <scope>NUCLEOTIDE SEQUENCE [LARGE SCALE GENOMIC DNA]</scope>
    <source>
        <strain evidence="1 2">NL-1719</strain>
    </source>
</reference>